<dbReference type="SUPFAM" id="SSF51735">
    <property type="entry name" value="NAD(P)-binding Rossmann-fold domains"/>
    <property type="match status" value="1"/>
</dbReference>
<evidence type="ECO:0000256" key="2">
    <source>
        <dbReference type="ARBA" id="ARBA00023002"/>
    </source>
</evidence>
<keyword evidence="2" id="KW-0560">Oxidoreductase</keyword>
<dbReference type="Gene3D" id="3.40.50.720">
    <property type="entry name" value="NAD(P)-binding Rossmann-like Domain"/>
    <property type="match status" value="1"/>
</dbReference>
<organism evidence="4 5">
    <name type="scientific">Clonostachys byssicola</name>
    <dbReference type="NCBI Taxonomy" id="160290"/>
    <lineage>
        <taxon>Eukaryota</taxon>
        <taxon>Fungi</taxon>
        <taxon>Dikarya</taxon>
        <taxon>Ascomycota</taxon>
        <taxon>Pezizomycotina</taxon>
        <taxon>Sordariomycetes</taxon>
        <taxon>Hypocreomycetidae</taxon>
        <taxon>Hypocreales</taxon>
        <taxon>Bionectriaceae</taxon>
        <taxon>Clonostachys</taxon>
    </lineage>
</organism>
<reference evidence="4" key="1">
    <citation type="submission" date="2021-10" db="EMBL/GenBank/DDBJ databases">
        <authorList>
            <person name="Piombo E."/>
        </authorList>
    </citation>
    <scope>NUCLEOTIDE SEQUENCE</scope>
</reference>
<dbReference type="PANTHER" id="PTHR47706:SF11">
    <property type="entry name" value="ISOFLAVONE REDUCTASE FAMILY PROTEIN (AFU_ORTHOLOGUE AFUA_1G12510)"/>
    <property type="match status" value="1"/>
</dbReference>
<dbReference type="Pfam" id="PF05368">
    <property type="entry name" value="NmrA"/>
    <property type="match status" value="1"/>
</dbReference>
<dbReference type="InterPro" id="IPR045312">
    <property type="entry name" value="PCBER-like"/>
</dbReference>
<evidence type="ECO:0000259" key="3">
    <source>
        <dbReference type="Pfam" id="PF05368"/>
    </source>
</evidence>
<keyword evidence="5" id="KW-1185">Reference proteome</keyword>
<evidence type="ECO:0000313" key="5">
    <source>
        <dbReference type="Proteomes" id="UP000754883"/>
    </source>
</evidence>
<dbReference type="InterPro" id="IPR008030">
    <property type="entry name" value="NmrA-like"/>
</dbReference>
<feature type="domain" description="NmrA-like" evidence="3">
    <location>
        <begin position="9"/>
        <end position="258"/>
    </location>
</feature>
<accession>A0A9N9UNN1</accession>
<keyword evidence="1" id="KW-0521">NADP</keyword>
<evidence type="ECO:0000256" key="1">
    <source>
        <dbReference type="ARBA" id="ARBA00022857"/>
    </source>
</evidence>
<dbReference type="InterPro" id="IPR051609">
    <property type="entry name" value="NmrA/Isoflavone_reductase-like"/>
</dbReference>
<gene>
    <name evidence="4" type="ORF">CBYS24578_00017106</name>
</gene>
<proteinExistence type="predicted"/>
<sequence>MASSFQPTSILIIGATGAIGKYITDKIVDAQPPFPKVSIFTSESTVSKKAEYINQLKSKGAHIITGDVTNANDVKAAYEGVDTVVSAVGRNVIDQQIELIKLAEESTSVQWFFPSEYGTDIEYGPESVNEKPHQLKLKVRKYIRENVKRVKYTYLVTGPYIDMFFTLKKSAPEAGGFDIEAKKAVLVDGGEGRIGFTTMPETSYTGHPKHVLISYSVGKALVAALRHPEASFNKALKVQSFVVTPKQILAEFEKQVGGPKWTVTSYTLQELKDAEKKAWSEGNPDATSYTLRRIWSEGGTLYEKTDNESIGLDSSQLETLEDGVKRALTTGW</sequence>
<dbReference type="OrthoDB" id="419598at2759"/>
<dbReference type="Proteomes" id="UP000754883">
    <property type="component" value="Unassembled WGS sequence"/>
</dbReference>
<evidence type="ECO:0000313" key="4">
    <source>
        <dbReference type="EMBL" id="CAG9995041.1"/>
    </source>
</evidence>
<dbReference type="AlphaFoldDB" id="A0A9N9UNN1"/>
<dbReference type="GO" id="GO:0016491">
    <property type="term" value="F:oxidoreductase activity"/>
    <property type="evidence" value="ECO:0007669"/>
    <property type="project" value="UniProtKB-KW"/>
</dbReference>
<dbReference type="PANTHER" id="PTHR47706">
    <property type="entry name" value="NMRA-LIKE FAMILY PROTEIN"/>
    <property type="match status" value="1"/>
</dbReference>
<name>A0A9N9UNN1_9HYPO</name>
<dbReference type="EMBL" id="CABFNO020001533">
    <property type="protein sequence ID" value="CAG9995041.1"/>
    <property type="molecule type" value="Genomic_DNA"/>
</dbReference>
<dbReference type="CDD" id="cd05259">
    <property type="entry name" value="PCBER_SDR_a"/>
    <property type="match status" value="1"/>
</dbReference>
<protein>
    <recommendedName>
        <fullName evidence="3">NmrA-like domain-containing protein</fullName>
    </recommendedName>
</protein>
<dbReference type="InterPro" id="IPR036291">
    <property type="entry name" value="NAD(P)-bd_dom_sf"/>
</dbReference>
<comment type="caution">
    <text evidence="4">The sequence shown here is derived from an EMBL/GenBank/DDBJ whole genome shotgun (WGS) entry which is preliminary data.</text>
</comment>
<dbReference type="Gene3D" id="3.90.25.10">
    <property type="entry name" value="UDP-galactose 4-epimerase, domain 1"/>
    <property type="match status" value="1"/>
</dbReference>